<evidence type="ECO:0000313" key="2">
    <source>
        <dbReference type="Proteomes" id="UP001152888"/>
    </source>
</evidence>
<name>A0A9P0MAE2_ACAOB</name>
<accession>A0A9P0MAE2</accession>
<sequence>MYILFYRITHAQRIEIMETREFYFSTVATVVLTESCYCESKTKTT</sequence>
<keyword evidence="2" id="KW-1185">Reference proteome</keyword>
<comment type="caution">
    <text evidence="1">The sequence shown here is derived from an EMBL/GenBank/DDBJ whole genome shotgun (WGS) entry which is preliminary data.</text>
</comment>
<proteinExistence type="predicted"/>
<reference evidence="1" key="1">
    <citation type="submission" date="2022-03" db="EMBL/GenBank/DDBJ databases">
        <authorList>
            <person name="Sayadi A."/>
        </authorList>
    </citation>
    <scope>NUCLEOTIDE SEQUENCE</scope>
</reference>
<dbReference type="Proteomes" id="UP001152888">
    <property type="component" value="Unassembled WGS sequence"/>
</dbReference>
<organism evidence="1 2">
    <name type="scientific">Acanthoscelides obtectus</name>
    <name type="common">Bean weevil</name>
    <name type="synonym">Bruchus obtectus</name>
    <dbReference type="NCBI Taxonomy" id="200917"/>
    <lineage>
        <taxon>Eukaryota</taxon>
        <taxon>Metazoa</taxon>
        <taxon>Ecdysozoa</taxon>
        <taxon>Arthropoda</taxon>
        <taxon>Hexapoda</taxon>
        <taxon>Insecta</taxon>
        <taxon>Pterygota</taxon>
        <taxon>Neoptera</taxon>
        <taxon>Endopterygota</taxon>
        <taxon>Coleoptera</taxon>
        <taxon>Polyphaga</taxon>
        <taxon>Cucujiformia</taxon>
        <taxon>Chrysomeloidea</taxon>
        <taxon>Chrysomelidae</taxon>
        <taxon>Bruchinae</taxon>
        <taxon>Bruchini</taxon>
        <taxon>Acanthoscelides</taxon>
    </lineage>
</organism>
<dbReference type="EMBL" id="CAKOFQ010008160">
    <property type="protein sequence ID" value="CAH2012271.1"/>
    <property type="molecule type" value="Genomic_DNA"/>
</dbReference>
<protein>
    <submittedName>
        <fullName evidence="1">Uncharacterized protein</fullName>
    </submittedName>
</protein>
<evidence type="ECO:0000313" key="1">
    <source>
        <dbReference type="EMBL" id="CAH2012271.1"/>
    </source>
</evidence>
<gene>
    <name evidence="1" type="ORF">ACAOBT_LOCUS32732</name>
</gene>
<dbReference type="AlphaFoldDB" id="A0A9P0MAE2"/>